<sequence length="126" mass="15057">EIKTFLDFKHNNTATFTHRCFLFGCYQTKNSKKGQTNEVKAIIKQEKEERLLEKKRTKKFRDKFRKHYFDVQNLKNNGASWTIIAKYLSSHHKKYYKGYTITASYLRRTFNELTAEFEKASTGNKL</sequence>
<name>A0A1I0YTQ9_SELRU</name>
<reference evidence="1 2" key="1">
    <citation type="submission" date="2016-10" db="EMBL/GenBank/DDBJ databases">
        <authorList>
            <person name="de Groot N.N."/>
        </authorList>
    </citation>
    <scope>NUCLEOTIDE SEQUENCE [LARGE SCALE GENOMIC DNA]</scope>
    <source>
        <strain evidence="1 2">L14</strain>
    </source>
</reference>
<gene>
    <name evidence="1" type="ORF">SAMN05216587_1221</name>
</gene>
<feature type="non-terminal residue" evidence="1">
    <location>
        <position position="1"/>
    </location>
</feature>
<organism evidence="1 2">
    <name type="scientific">Selenomonas ruminantium</name>
    <dbReference type="NCBI Taxonomy" id="971"/>
    <lineage>
        <taxon>Bacteria</taxon>
        <taxon>Bacillati</taxon>
        <taxon>Bacillota</taxon>
        <taxon>Negativicutes</taxon>
        <taxon>Selenomonadales</taxon>
        <taxon>Selenomonadaceae</taxon>
        <taxon>Selenomonas</taxon>
    </lineage>
</organism>
<dbReference type="AlphaFoldDB" id="A0A1I0YTQ9"/>
<proteinExistence type="predicted"/>
<dbReference type="Proteomes" id="UP000183843">
    <property type="component" value="Unassembled WGS sequence"/>
</dbReference>
<protein>
    <submittedName>
        <fullName evidence="1">Uncharacterized protein</fullName>
    </submittedName>
</protein>
<evidence type="ECO:0000313" key="2">
    <source>
        <dbReference type="Proteomes" id="UP000183843"/>
    </source>
</evidence>
<evidence type="ECO:0000313" key="1">
    <source>
        <dbReference type="EMBL" id="SFB16602.1"/>
    </source>
</evidence>
<accession>A0A1I0YTQ9</accession>
<dbReference type="RefSeq" id="WP_177188274.1">
    <property type="nucleotide sequence ID" value="NZ_FOJX01000022.1"/>
</dbReference>
<dbReference type="EMBL" id="FOJX01000022">
    <property type="protein sequence ID" value="SFB16602.1"/>
    <property type="molecule type" value="Genomic_DNA"/>
</dbReference>